<sequence>MKFQKRKNQFDSFWSVLDRADCTIAKVNGHPASALLEDEADEFIFLLEVGILQRPQVDGELGNSVRHKATERDRDPRGRMPVG</sequence>
<comment type="caution">
    <text evidence="2">The sequence shown here is derived from an EMBL/GenBank/DDBJ whole genome shotgun (WGS) entry which is preliminary data.</text>
</comment>
<dbReference type="EMBL" id="QDFR01000005">
    <property type="protein sequence ID" value="PVE52272.1"/>
    <property type="molecule type" value="Genomic_DNA"/>
</dbReference>
<protein>
    <submittedName>
        <fullName evidence="2">Uncharacterized protein</fullName>
    </submittedName>
</protein>
<organism evidence="2 3">
    <name type="scientific">Rhizobium rhizogenes</name>
    <name type="common">Agrobacterium rhizogenes</name>
    <dbReference type="NCBI Taxonomy" id="359"/>
    <lineage>
        <taxon>Bacteria</taxon>
        <taxon>Pseudomonadati</taxon>
        <taxon>Pseudomonadota</taxon>
        <taxon>Alphaproteobacteria</taxon>
        <taxon>Hyphomicrobiales</taxon>
        <taxon>Rhizobiaceae</taxon>
        <taxon>Rhizobium/Agrobacterium group</taxon>
        <taxon>Rhizobium</taxon>
    </lineage>
</organism>
<feature type="compositionally biased region" description="Basic and acidic residues" evidence="1">
    <location>
        <begin position="68"/>
        <end position="83"/>
    </location>
</feature>
<feature type="region of interest" description="Disordered" evidence="1">
    <location>
        <begin position="60"/>
        <end position="83"/>
    </location>
</feature>
<gene>
    <name evidence="2" type="ORF">DC430_15605</name>
</gene>
<accession>A0AA92C1D5</accession>
<name>A0AA92C1D5_RHIRH</name>
<dbReference type="AlphaFoldDB" id="A0AA92C1D5"/>
<evidence type="ECO:0000313" key="3">
    <source>
        <dbReference type="Proteomes" id="UP000244335"/>
    </source>
</evidence>
<evidence type="ECO:0000313" key="2">
    <source>
        <dbReference type="EMBL" id="PVE52272.1"/>
    </source>
</evidence>
<dbReference type="Proteomes" id="UP000244335">
    <property type="component" value="Unassembled WGS sequence"/>
</dbReference>
<reference evidence="2 3" key="1">
    <citation type="submission" date="2018-04" db="EMBL/GenBank/DDBJ databases">
        <authorList>
            <person name="Hagen T."/>
        </authorList>
    </citation>
    <scope>NUCLEOTIDE SEQUENCE [LARGE SCALE GENOMIC DNA]</scope>
    <source>
        <strain evidence="2 3">TPD7009</strain>
    </source>
</reference>
<evidence type="ECO:0000256" key="1">
    <source>
        <dbReference type="SAM" id="MobiDB-lite"/>
    </source>
</evidence>
<proteinExistence type="predicted"/>